<comment type="caution">
    <text evidence="2">The sequence shown here is derived from an EMBL/GenBank/DDBJ whole genome shotgun (WGS) entry which is preliminary data.</text>
</comment>
<dbReference type="InterPro" id="IPR037523">
    <property type="entry name" value="VOC_core"/>
</dbReference>
<dbReference type="PANTHER" id="PTHR36113">
    <property type="entry name" value="LYASE, PUTATIVE-RELATED-RELATED"/>
    <property type="match status" value="1"/>
</dbReference>
<dbReference type="Gene3D" id="3.10.180.10">
    <property type="entry name" value="2,3-Dihydroxybiphenyl 1,2-Dioxygenase, domain 1"/>
    <property type="match status" value="1"/>
</dbReference>
<dbReference type="EMBL" id="JAAXPI010000004">
    <property type="protein sequence ID" value="NKZ03227.1"/>
    <property type="molecule type" value="Genomic_DNA"/>
</dbReference>
<evidence type="ECO:0000259" key="1">
    <source>
        <dbReference type="PROSITE" id="PS51819"/>
    </source>
</evidence>
<sequence>MRGPADFEEEHVTGLTAARWTHVALPTGDLDKAIDFYTSLTPLVVVERFKDADGESAWLSNDGQVETPFVLVLVSFNKDRGGQLGLLHPFAHIGVEVPERGDVDALADRARELGCLHWEPRQMPDPVGYICALKDPDGNVVEISHDQRVFDTVREKWGGGS</sequence>
<dbReference type="Pfam" id="PF00903">
    <property type="entry name" value="Glyoxalase"/>
    <property type="match status" value="1"/>
</dbReference>
<reference evidence="2 3" key="1">
    <citation type="submission" date="2020-04" db="EMBL/GenBank/DDBJ databases">
        <title>MicrobeNet Type strains.</title>
        <authorList>
            <person name="Nicholson A.C."/>
        </authorList>
    </citation>
    <scope>NUCLEOTIDE SEQUENCE [LARGE SCALE GENOMIC DNA]</scope>
    <source>
        <strain evidence="2 3">ATCC BAA-277</strain>
    </source>
</reference>
<dbReference type="Proteomes" id="UP000579250">
    <property type="component" value="Unassembled WGS sequence"/>
</dbReference>
<keyword evidence="3" id="KW-1185">Reference proteome</keyword>
<dbReference type="InterPro" id="IPR004360">
    <property type="entry name" value="Glyas_Fos-R_dOase_dom"/>
</dbReference>
<dbReference type="PANTHER" id="PTHR36113:SF3">
    <property type="entry name" value="SLL5075 PROTEIN"/>
    <property type="match status" value="1"/>
</dbReference>
<evidence type="ECO:0000313" key="2">
    <source>
        <dbReference type="EMBL" id="NKZ03227.1"/>
    </source>
</evidence>
<dbReference type="AlphaFoldDB" id="A0A846YU16"/>
<gene>
    <name evidence="2" type="ORF">HGB48_05615</name>
</gene>
<dbReference type="CDD" id="cd06587">
    <property type="entry name" value="VOC"/>
    <property type="match status" value="1"/>
</dbReference>
<accession>A0A846YU16</accession>
<name>A0A846YU16_9ACTN</name>
<dbReference type="InterPro" id="IPR051332">
    <property type="entry name" value="Fosfomycin_Res_Enzymes"/>
</dbReference>
<dbReference type="SUPFAM" id="SSF54593">
    <property type="entry name" value="Glyoxalase/Bleomycin resistance protein/Dihydroxybiphenyl dioxygenase"/>
    <property type="match status" value="1"/>
</dbReference>
<organism evidence="2 3">
    <name type="scientific">Actinomadura latina</name>
    <dbReference type="NCBI Taxonomy" id="163603"/>
    <lineage>
        <taxon>Bacteria</taxon>
        <taxon>Bacillati</taxon>
        <taxon>Actinomycetota</taxon>
        <taxon>Actinomycetes</taxon>
        <taxon>Streptosporangiales</taxon>
        <taxon>Thermomonosporaceae</taxon>
        <taxon>Actinomadura</taxon>
    </lineage>
</organism>
<dbReference type="PROSITE" id="PS51819">
    <property type="entry name" value="VOC"/>
    <property type="match status" value="1"/>
</dbReference>
<evidence type="ECO:0000313" key="3">
    <source>
        <dbReference type="Proteomes" id="UP000579250"/>
    </source>
</evidence>
<protein>
    <submittedName>
        <fullName evidence="2">VOC family protein</fullName>
    </submittedName>
</protein>
<proteinExistence type="predicted"/>
<feature type="domain" description="VOC" evidence="1">
    <location>
        <begin position="19"/>
        <end position="146"/>
    </location>
</feature>
<dbReference type="InterPro" id="IPR029068">
    <property type="entry name" value="Glyas_Bleomycin-R_OHBP_Dase"/>
</dbReference>